<keyword evidence="17" id="KW-1185">Reference proteome</keyword>
<dbReference type="GO" id="GO:0000428">
    <property type="term" value="C:DNA-directed RNA polymerase complex"/>
    <property type="evidence" value="ECO:0007669"/>
    <property type="project" value="UniProtKB-KW"/>
</dbReference>
<evidence type="ECO:0000256" key="7">
    <source>
        <dbReference type="ARBA" id="ARBA00022771"/>
    </source>
</evidence>
<keyword evidence="1 12" id="KW-0240">DNA-directed RNA polymerase</keyword>
<dbReference type="InterPro" id="IPR037068">
    <property type="entry name" value="DNA_primase_core_N_sf"/>
</dbReference>
<dbReference type="AlphaFoldDB" id="A0A6N9TKS1"/>
<evidence type="ECO:0000256" key="9">
    <source>
        <dbReference type="ARBA" id="ARBA00022842"/>
    </source>
</evidence>
<dbReference type="InterPro" id="IPR034151">
    <property type="entry name" value="TOPRIM_DnaG_bac"/>
</dbReference>
<evidence type="ECO:0000256" key="14">
    <source>
        <dbReference type="PIRSR" id="PIRSR002811-1"/>
    </source>
</evidence>
<dbReference type="GO" id="GO:0003677">
    <property type="term" value="F:DNA binding"/>
    <property type="evidence" value="ECO:0007669"/>
    <property type="project" value="UniProtKB-KW"/>
</dbReference>
<dbReference type="EMBL" id="JAAGRR010000020">
    <property type="protein sequence ID" value="NDY41845.1"/>
    <property type="molecule type" value="Genomic_DNA"/>
</dbReference>
<dbReference type="SUPFAM" id="SSF56731">
    <property type="entry name" value="DNA primase core"/>
    <property type="match status" value="1"/>
</dbReference>
<evidence type="ECO:0000256" key="11">
    <source>
        <dbReference type="ARBA" id="ARBA00023163"/>
    </source>
</evidence>
<dbReference type="Proteomes" id="UP000469346">
    <property type="component" value="Unassembled WGS sequence"/>
</dbReference>
<evidence type="ECO:0000256" key="3">
    <source>
        <dbReference type="ARBA" id="ARBA00022679"/>
    </source>
</evidence>
<sequence>MIPEEVIRSVREAARIREIVGEYLPLRRAGRSWMGVCPFHADTDPSFSVNEDRQTFHCFGCGEGGDVFKFLMKVEGLTFVEAVKALAARYGIPVPERPLSPRQQAVKDQREQLAAANELAAEVYREALEKAPEAAEARAYLDRRGLAPEIRRRFRLGWAPDRWDFLARRLEAAGVPAATGMAAGLLAERRSGSGCYDRFRGRIVFPILDLSGRVVALGGRLIRDGQPKYLNSPETPLYRKGEVLYGLHQNREAVRRAGRGFVVEGYMDLLALVQAGIEAVAATLGTALTAEHAGLLHRYAREWILVFDADPAGLKAALRSIPLLLREDLNVRVLCLPEGDDPDSFVRREGPKAWWALAEAAPAWIDFALDQGRRLHGDTPEGTARAVDDLVPLLEAVRDPVRQSLHVAHVCRRTGLREDSLVQRLRMERRGAPRERRAAAHGGGAVQATAQKSLVGFLLCHPEHVPAFAGEGLENWLDDPDHRELWNGLVHLMEAGGPLDLATFLLRLEGLPELKALAARLAKETPACDDIEATVHRLLTYCREQRKKALRRELLDRIRSDPAGDPARILEQIQALR</sequence>
<keyword evidence="9" id="KW-0460">Magnesium</keyword>
<dbReference type="SMART" id="SM00493">
    <property type="entry name" value="TOPRIM"/>
    <property type="match status" value="1"/>
</dbReference>
<dbReference type="RefSeq" id="WP_163297998.1">
    <property type="nucleotide sequence ID" value="NZ_JAAGRR010000020.1"/>
</dbReference>
<dbReference type="CDD" id="cd03364">
    <property type="entry name" value="TOPRIM_DnaG_primases"/>
    <property type="match status" value="1"/>
</dbReference>
<dbReference type="Pfam" id="PF01807">
    <property type="entry name" value="Zn_ribbon_DnaG"/>
    <property type="match status" value="1"/>
</dbReference>
<dbReference type="GO" id="GO:0005737">
    <property type="term" value="C:cytoplasm"/>
    <property type="evidence" value="ECO:0007669"/>
    <property type="project" value="TreeGrafter"/>
</dbReference>
<organism evidence="16 17">
    <name type="scientific">Dissulfurirhabdus thermomarina</name>
    <dbReference type="NCBI Taxonomy" id="1765737"/>
    <lineage>
        <taxon>Bacteria</taxon>
        <taxon>Deltaproteobacteria</taxon>
        <taxon>Dissulfurirhabdaceae</taxon>
        <taxon>Dissulfurirhabdus</taxon>
    </lineage>
</organism>
<dbReference type="PANTHER" id="PTHR30313:SF2">
    <property type="entry name" value="DNA PRIMASE"/>
    <property type="match status" value="1"/>
</dbReference>
<comment type="similarity">
    <text evidence="12 13">Belongs to the DnaG primase family.</text>
</comment>
<keyword evidence="3 12" id="KW-0808">Transferase</keyword>
<dbReference type="NCBIfam" id="TIGR01391">
    <property type="entry name" value="dnaG"/>
    <property type="match status" value="1"/>
</dbReference>
<evidence type="ECO:0000256" key="5">
    <source>
        <dbReference type="ARBA" id="ARBA00022705"/>
    </source>
</evidence>
<keyword evidence="6 12" id="KW-0479">Metal-binding</keyword>
<gene>
    <name evidence="12" type="primary">dnaG</name>
    <name evidence="16" type="ORF">G3N55_03125</name>
</gene>
<dbReference type="GO" id="GO:0008270">
    <property type="term" value="F:zinc ion binding"/>
    <property type="evidence" value="ECO:0007669"/>
    <property type="project" value="UniProtKB-UniRule"/>
</dbReference>
<dbReference type="GO" id="GO:1990077">
    <property type="term" value="C:primosome complex"/>
    <property type="evidence" value="ECO:0007669"/>
    <property type="project" value="UniProtKB-KW"/>
</dbReference>
<keyword evidence="8 12" id="KW-0862">Zinc</keyword>
<dbReference type="InterPro" id="IPR016136">
    <property type="entry name" value="DNA_helicase_N/primase_C"/>
</dbReference>
<dbReference type="PROSITE" id="PS50880">
    <property type="entry name" value="TOPRIM"/>
    <property type="match status" value="1"/>
</dbReference>
<dbReference type="InterPro" id="IPR036977">
    <property type="entry name" value="DNA_primase_Znf_CHC2"/>
</dbReference>
<comment type="catalytic activity">
    <reaction evidence="12">
        <text>ssDNA + n NTP = ssDNA/pppN(pN)n-1 hybrid + (n-1) diphosphate.</text>
        <dbReference type="EC" id="2.7.7.101"/>
    </reaction>
</comment>
<comment type="subunit">
    <text evidence="12">Monomer. Interacts with DnaB.</text>
</comment>
<feature type="domain" description="Toprim" evidence="15">
    <location>
        <begin position="258"/>
        <end position="339"/>
    </location>
</feature>
<evidence type="ECO:0000256" key="1">
    <source>
        <dbReference type="ARBA" id="ARBA00022478"/>
    </source>
</evidence>
<dbReference type="GO" id="GO:0006269">
    <property type="term" value="P:DNA replication, synthesis of primer"/>
    <property type="evidence" value="ECO:0007669"/>
    <property type="project" value="UniProtKB-UniRule"/>
</dbReference>
<keyword evidence="5 12" id="KW-0235">DNA replication</keyword>
<dbReference type="InterPro" id="IPR013264">
    <property type="entry name" value="DNAG_N"/>
</dbReference>
<evidence type="ECO:0000256" key="4">
    <source>
        <dbReference type="ARBA" id="ARBA00022695"/>
    </source>
</evidence>
<dbReference type="Pfam" id="PF13155">
    <property type="entry name" value="Toprim_2"/>
    <property type="match status" value="1"/>
</dbReference>
<dbReference type="InterPro" id="IPR006171">
    <property type="entry name" value="TOPRIM_dom"/>
</dbReference>
<dbReference type="GO" id="GO:0003899">
    <property type="term" value="F:DNA-directed RNA polymerase activity"/>
    <property type="evidence" value="ECO:0007669"/>
    <property type="project" value="UniProtKB-UniRule"/>
</dbReference>
<evidence type="ECO:0000313" key="17">
    <source>
        <dbReference type="Proteomes" id="UP000469346"/>
    </source>
</evidence>
<dbReference type="InterPro" id="IPR002694">
    <property type="entry name" value="Znf_CHC2"/>
</dbReference>
<evidence type="ECO:0000256" key="2">
    <source>
        <dbReference type="ARBA" id="ARBA00022515"/>
    </source>
</evidence>
<comment type="cofactor">
    <cofactor evidence="12 13 14">
        <name>Zn(2+)</name>
        <dbReference type="ChEBI" id="CHEBI:29105"/>
    </cofactor>
    <text evidence="12 13 14">Binds 1 zinc ion per monomer.</text>
</comment>
<proteinExistence type="inferred from homology"/>
<evidence type="ECO:0000256" key="13">
    <source>
        <dbReference type="PIRNR" id="PIRNR002811"/>
    </source>
</evidence>
<keyword evidence="10 12" id="KW-0238">DNA-binding</keyword>
<reference evidence="16 17" key="1">
    <citation type="submission" date="2020-02" db="EMBL/GenBank/DDBJ databases">
        <title>Comparative genomics of sulfur disproportionating microorganisms.</title>
        <authorList>
            <person name="Ward L.M."/>
            <person name="Bertran E."/>
            <person name="Johnston D.T."/>
        </authorList>
    </citation>
    <scope>NUCLEOTIDE SEQUENCE [LARGE SCALE GENOMIC DNA]</scope>
    <source>
        <strain evidence="16 17">DSM 100025</strain>
    </source>
</reference>
<dbReference type="Pfam" id="PF10410">
    <property type="entry name" value="DnaB_bind"/>
    <property type="match status" value="1"/>
</dbReference>
<accession>A0A6N9TKS1</accession>
<dbReference type="HAMAP" id="MF_00974">
    <property type="entry name" value="DNA_primase_DnaG"/>
    <property type="match status" value="1"/>
</dbReference>
<dbReference type="InterPro" id="IPR019475">
    <property type="entry name" value="DNA_primase_DnaB-bd"/>
</dbReference>
<dbReference type="Pfam" id="PF08275">
    <property type="entry name" value="DNAG_N"/>
    <property type="match status" value="1"/>
</dbReference>
<dbReference type="FunFam" id="3.90.580.10:FF:000001">
    <property type="entry name" value="DNA primase"/>
    <property type="match status" value="1"/>
</dbReference>
<dbReference type="Gene3D" id="3.40.1360.10">
    <property type="match status" value="1"/>
</dbReference>
<comment type="domain">
    <text evidence="12">Contains an N-terminal zinc-binding domain, a central core domain that contains the primase activity, and a C-terminal DnaB-binding domain.</text>
</comment>
<evidence type="ECO:0000313" key="16">
    <source>
        <dbReference type="EMBL" id="NDY41845.1"/>
    </source>
</evidence>
<dbReference type="SMART" id="SM00400">
    <property type="entry name" value="ZnF_CHCC"/>
    <property type="match status" value="1"/>
</dbReference>
<dbReference type="SUPFAM" id="SSF57783">
    <property type="entry name" value="Zinc beta-ribbon"/>
    <property type="match status" value="1"/>
</dbReference>
<evidence type="ECO:0000259" key="15">
    <source>
        <dbReference type="PROSITE" id="PS50880"/>
    </source>
</evidence>
<feature type="zinc finger region" description="CHC2-type" evidence="12 14">
    <location>
        <begin position="37"/>
        <end position="61"/>
    </location>
</feature>
<dbReference type="InterPro" id="IPR050219">
    <property type="entry name" value="DnaG_primase"/>
</dbReference>
<dbReference type="Gene3D" id="3.90.580.10">
    <property type="entry name" value="Zinc finger, CHC2-type domain"/>
    <property type="match status" value="1"/>
</dbReference>
<dbReference type="Gene3D" id="3.90.980.10">
    <property type="entry name" value="DNA primase, catalytic core, N-terminal domain"/>
    <property type="match status" value="1"/>
</dbReference>
<keyword evidence="4 12" id="KW-0548">Nucleotidyltransferase</keyword>
<evidence type="ECO:0000256" key="6">
    <source>
        <dbReference type="ARBA" id="ARBA00022723"/>
    </source>
</evidence>
<evidence type="ECO:0000256" key="10">
    <source>
        <dbReference type="ARBA" id="ARBA00023125"/>
    </source>
</evidence>
<comment type="caution">
    <text evidence="16">The sequence shown here is derived from an EMBL/GenBank/DDBJ whole genome shotgun (WGS) entry which is preliminary data.</text>
</comment>
<evidence type="ECO:0000256" key="12">
    <source>
        <dbReference type="HAMAP-Rule" id="MF_00974"/>
    </source>
</evidence>
<protein>
    <recommendedName>
        <fullName evidence="12 13">DNA primase</fullName>
        <ecNumber evidence="12">2.7.7.101</ecNumber>
    </recommendedName>
</protein>
<dbReference type="InterPro" id="IPR006295">
    <property type="entry name" value="DNA_primase_DnaG"/>
</dbReference>
<dbReference type="FunFam" id="3.40.1360.10:FF:000002">
    <property type="entry name" value="DNA primase"/>
    <property type="match status" value="1"/>
</dbReference>
<keyword evidence="2 12" id="KW-0639">Primosome</keyword>
<dbReference type="PIRSF" id="PIRSF002811">
    <property type="entry name" value="DnaG"/>
    <property type="match status" value="1"/>
</dbReference>
<keyword evidence="7 12" id="KW-0863">Zinc-finger</keyword>
<dbReference type="PANTHER" id="PTHR30313">
    <property type="entry name" value="DNA PRIMASE"/>
    <property type="match status" value="1"/>
</dbReference>
<dbReference type="Gene3D" id="1.10.860.10">
    <property type="entry name" value="DNAb Helicase, Chain A"/>
    <property type="match status" value="1"/>
</dbReference>
<dbReference type="InterPro" id="IPR030846">
    <property type="entry name" value="DnaG_bac"/>
</dbReference>
<evidence type="ECO:0000256" key="8">
    <source>
        <dbReference type="ARBA" id="ARBA00022833"/>
    </source>
</evidence>
<keyword evidence="11 12" id="KW-0804">Transcription</keyword>
<name>A0A6N9TKS1_DISTH</name>
<comment type="function">
    <text evidence="12 13">RNA polymerase that catalyzes the synthesis of short RNA molecules used as primers for DNA polymerase during DNA replication.</text>
</comment>
<dbReference type="EC" id="2.7.7.101" evidence="12"/>